<reference evidence="1" key="1">
    <citation type="submission" date="2018-07" db="EMBL/GenBank/DDBJ databases">
        <title>Complete genome sequence of Sphingomonas bisphenolicum strain AO1, a bisphenol A degradative bacterium isolated from Japanese farm field.</title>
        <authorList>
            <person name="Murakami M."/>
            <person name="Koh M."/>
            <person name="Koba S."/>
            <person name="Matsumura Y."/>
        </authorList>
    </citation>
    <scope>NUCLEOTIDE SEQUENCE</scope>
    <source>
        <strain evidence="1">AO1</strain>
    </source>
</reference>
<gene>
    <name evidence="1" type="ORF">SBA_ch1_08960</name>
</gene>
<accession>A0ABM7G0E7</accession>
<protein>
    <submittedName>
        <fullName evidence="1">Uncharacterized protein</fullName>
    </submittedName>
</protein>
<dbReference type="EMBL" id="AP018817">
    <property type="protein sequence ID" value="BBF68696.1"/>
    <property type="molecule type" value="Genomic_DNA"/>
</dbReference>
<evidence type="ECO:0000313" key="1">
    <source>
        <dbReference type="EMBL" id="BBF68696.1"/>
    </source>
</evidence>
<proteinExistence type="predicted"/>
<name>A0ABM7G0E7_9SPHN</name>
<dbReference type="Proteomes" id="UP001059971">
    <property type="component" value="Chromosome 1"/>
</dbReference>
<sequence>MTRIDKAFSALSDRMQHLSAPGRPATSPESVASLLAKVDAATRRYQPGAMR</sequence>
<keyword evidence="2" id="KW-1185">Reference proteome</keyword>
<evidence type="ECO:0000313" key="2">
    <source>
        <dbReference type="Proteomes" id="UP001059971"/>
    </source>
</evidence>
<dbReference type="RefSeq" id="WP_261936043.1">
    <property type="nucleotide sequence ID" value="NZ_AP018817.1"/>
</dbReference>
<organism evidence="1 2">
    <name type="scientific">Sphingomonas bisphenolicum</name>
    <dbReference type="NCBI Taxonomy" id="296544"/>
    <lineage>
        <taxon>Bacteria</taxon>
        <taxon>Pseudomonadati</taxon>
        <taxon>Pseudomonadota</taxon>
        <taxon>Alphaproteobacteria</taxon>
        <taxon>Sphingomonadales</taxon>
        <taxon>Sphingomonadaceae</taxon>
        <taxon>Sphingomonas</taxon>
    </lineage>
</organism>